<evidence type="ECO:0000313" key="2">
    <source>
        <dbReference type="EMBL" id="MCQ0969740.1"/>
    </source>
</evidence>
<evidence type="ECO:0000256" key="1">
    <source>
        <dbReference type="SAM" id="SignalP"/>
    </source>
</evidence>
<protein>
    <submittedName>
        <fullName evidence="2">Uncharacterized protein</fullName>
    </submittedName>
</protein>
<sequence length="99" mass="10697">MRAALLALLIATAGPASADDFRPLPLHEAARIATERYHGRLIGARLTLANPHERGLGAVLVEELRLLTPAQNLLVIRIDARSGRFLEVAGTGQIEALKR</sequence>
<dbReference type="Proteomes" id="UP001203945">
    <property type="component" value="Unassembled WGS sequence"/>
</dbReference>
<name>A0ABT1MN95_9RHOB</name>
<organism evidence="2 3">
    <name type="scientific">Paracoccus albicereus</name>
    <dbReference type="NCBI Taxonomy" id="2922394"/>
    <lineage>
        <taxon>Bacteria</taxon>
        <taxon>Pseudomonadati</taxon>
        <taxon>Pseudomonadota</taxon>
        <taxon>Alphaproteobacteria</taxon>
        <taxon>Rhodobacterales</taxon>
        <taxon>Paracoccaceae</taxon>
        <taxon>Paracoccus</taxon>
    </lineage>
</organism>
<gene>
    <name evidence="2" type="ORF">MLD63_04775</name>
</gene>
<feature type="chain" id="PRO_5047056346" evidence="1">
    <location>
        <begin position="19"/>
        <end position="99"/>
    </location>
</feature>
<dbReference type="EMBL" id="JAKZEU010000002">
    <property type="protein sequence ID" value="MCQ0969740.1"/>
    <property type="molecule type" value="Genomic_DNA"/>
</dbReference>
<keyword evidence="1" id="KW-0732">Signal</keyword>
<proteinExistence type="predicted"/>
<keyword evidence="3" id="KW-1185">Reference proteome</keyword>
<dbReference type="RefSeq" id="WP_255328758.1">
    <property type="nucleotide sequence ID" value="NZ_JAKZEU010000002.1"/>
</dbReference>
<accession>A0ABT1MN95</accession>
<reference evidence="2 3" key="1">
    <citation type="submission" date="2022-03" db="EMBL/GenBank/DDBJ databases">
        <authorList>
            <person name="He Y."/>
        </authorList>
    </citation>
    <scope>NUCLEOTIDE SEQUENCE [LARGE SCALE GENOMIC DNA]</scope>
    <source>
        <strain evidence="2 3">TK19116</strain>
    </source>
</reference>
<feature type="signal peptide" evidence="1">
    <location>
        <begin position="1"/>
        <end position="18"/>
    </location>
</feature>
<comment type="caution">
    <text evidence="2">The sequence shown here is derived from an EMBL/GenBank/DDBJ whole genome shotgun (WGS) entry which is preliminary data.</text>
</comment>
<evidence type="ECO:0000313" key="3">
    <source>
        <dbReference type="Proteomes" id="UP001203945"/>
    </source>
</evidence>